<dbReference type="PANTHER" id="PTHR47623:SF1">
    <property type="entry name" value="OS09G0287300 PROTEIN"/>
    <property type="match status" value="1"/>
</dbReference>
<dbReference type="PANTHER" id="PTHR47623">
    <property type="entry name" value="OS09G0287300 PROTEIN"/>
    <property type="match status" value="1"/>
</dbReference>
<dbReference type="InterPro" id="IPR013078">
    <property type="entry name" value="His_Pase_superF_clade-1"/>
</dbReference>
<dbReference type="AlphaFoldDB" id="A0A1H8DWH7"/>
<dbReference type="InterPro" id="IPR029033">
    <property type="entry name" value="His_PPase_superfam"/>
</dbReference>
<name>A0A1H8DWH7_9RHOB</name>
<keyword evidence="2" id="KW-1185">Reference proteome</keyword>
<dbReference type="SMART" id="SM00855">
    <property type="entry name" value="PGAM"/>
    <property type="match status" value="1"/>
</dbReference>
<protein>
    <submittedName>
        <fullName evidence="1">Phosphohistidine phosphatase</fullName>
    </submittedName>
</protein>
<dbReference type="RefSeq" id="WP_236736985.1">
    <property type="nucleotide sequence ID" value="NZ_FOCM01000002.1"/>
</dbReference>
<reference evidence="2" key="1">
    <citation type="submission" date="2016-10" db="EMBL/GenBank/DDBJ databases">
        <authorList>
            <person name="Varghese N."/>
            <person name="Submissions S."/>
        </authorList>
    </citation>
    <scope>NUCLEOTIDE SEQUENCE [LARGE SCALE GENOMIC DNA]</scope>
    <source>
        <strain evidence="2">DSM 26893</strain>
    </source>
</reference>
<dbReference type="Gene3D" id="3.40.50.1240">
    <property type="entry name" value="Phosphoglycerate mutase-like"/>
    <property type="match status" value="1"/>
</dbReference>
<evidence type="ECO:0000313" key="1">
    <source>
        <dbReference type="EMBL" id="SEN11651.1"/>
    </source>
</evidence>
<organism evidence="1 2">
    <name type="scientific">Palleronia pelagia</name>
    <dbReference type="NCBI Taxonomy" id="387096"/>
    <lineage>
        <taxon>Bacteria</taxon>
        <taxon>Pseudomonadati</taxon>
        <taxon>Pseudomonadota</taxon>
        <taxon>Alphaproteobacteria</taxon>
        <taxon>Rhodobacterales</taxon>
        <taxon>Roseobacteraceae</taxon>
        <taxon>Palleronia</taxon>
    </lineage>
</organism>
<proteinExistence type="predicted"/>
<sequence>MSLRLTLMRHAKSDWGDPGLPDHDRPLNARGHRSALAIGGWLQDRNVRPTTVLLSTALRVAETWDGIAPTLPDAAPQRLERLYHATPETILDCVEAHPPGDVLVIAHNPGLAALAQYLVAQTPDRVEFHRFPTCATLVLDIPGDDWTALGPACARVVDFVVPRDLTD</sequence>
<dbReference type="CDD" id="cd07067">
    <property type="entry name" value="HP_PGM_like"/>
    <property type="match status" value="1"/>
</dbReference>
<dbReference type="EMBL" id="FOCM01000002">
    <property type="protein sequence ID" value="SEN11651.1"/>
    <property type="molecule type" value="Genomic_DNA"/>
</dbReference>
<gene>
    <name evidence="1" type="ORF">SAMN04488011_102503</name>
</gene>
<accession>A0A1H8DWH7</accession>
<dbReference type="Pfam" id="PF00300">
    <property type="entry name" value="His_Phos_1"/>
    <property type="match status" value="1"/>
</dbReference>
<dbReference type="SUPFAM" id="SSF53254">
    <property type="entry name" value="Phosphoglycerate mutase-like"/>
    <property type="match status" value="1"/>
</dbReference>
<evidence type="ECO:0000313" key="2">
    <source>
        <dbReference type="Proteomes" id="UP000199372"/>
    </source>
</evidence>
<dbReference type="Proteomes" id="UP000199372">
    <property type="component" value="Unassembled WGS sequence"/>
</dbReference>